<evidence type="ECO:0000313" key="2">
    <source>
        <dbReference type="Proteomes" id="UP001055811"/>
    </source>
</evidence>
<reference evidence="1 2" key="2">
    <citation type="journal article" date="2022" name="Mol. Ecol. Resour.">
        <title>The genomes of chicory, endive, great burdock and yacon provide insights into Asteraceae paleo-polyploidization history and plant inulin production.</title>
        <authorList>
            <person name="Fan W."/>
            <person name="Wang S."/>
            <person name="Wang H."/>
            <person name="Wang A."/>
            <person name="Jiang F."/>
            <person name="Liu H."/>
            <person name="Zhao H."/>
            <person name="Xu D."/>
            <person name="Zhang Y."/>
        </authorList>
    </citation>
    <scope>NUCLEOTIDE SEQUENCE [LARGE SCALE GENOMIC DNA]</scope>
    <source>
        <strain evidence="2">cv. Punajuju</strain>
        <tissue evidence="1">Leaves</tissue>
    </source>
</reference>
<comment type="caution">
    <text evidence="1">The sequence shown here is derived from an EMBL/GenBank/DDBJ whole genome shotgun (WGS) entry which is preliminary data.</text>
</comment>
<accession>A0ACB9G6M0</accession>
<keyword evidence="2" id="KW-1185">Reference proteome</keyword>
<sequence>MKNSLSSIQSLLHLLVICVFIIIVTSSATVPETSAITNHPNRRHRLHDHNSCTTISNKRRPSPLCKSRCPPPLPPLRHQHPQPPPGPPPPPLNEEIDPRYGVSKRLVPSGPNPLHN</sequence>
<gene>
    <name evidence="1" type="ORF">L2E82_08718</name>
</gene>
<name>A0ACB9G6M0_CICIN</name>
<proteinExistence type="predicted"/>
<protein>
    <submittedName>
        <fullName evidence="1">Uncharacterized protein</fullName>
    </submittedName>
</protein>
<dbReference type="EMBL" id="CM042010">
    <property type="protein sequence ID" value="KAI3779159.1"/>
    <property type="molecule type" value="Genomic_DNA"/>
</dbReference>
<reference evidence="2" key="1">
    <citation type="journal article" date="2022" name="Mol. Ecol. Resour.">
        <title>The genomes of chicory, endive, great burdock and yacon provide insights into Asteraceae palaeo-polyploidization history and plant inulin production.</title>
        <authorList>
            <person name="Fan W."/>
            <person name="Wang S."/>
            <person name="Wang H."/>
            <person name="Wang A."/>
            <person name="Jiang F."/>
            <person name="Liu H."/>
            <person name="Zhao H."/>
            <person name="Xu D."/>
            <person name="Zhang Y."/>
        </authorList>
    </citation>
    <scope>NUCLEOTIDE SEQUENCE [LARGE SCALE GENOMIC DNA]</scope>
    <source>
        <strain evidence="2">cv. Punajuju</strain>
    </source>
</reference>
<evidence type="ECO:0000313" key="1">
    <source>
        <dbReference type="EMBL" id="KAI3779159.1"/>
    </source>
</evidence>
<dbReference type="Proteomes" id="UP001055811">
    <property type="component" value="Linkage Group LG02"/>
</dbReference>
<organism evidence="1 2">
    <name type="scientific">Cichorium intybus</name>
    <name type="common">Chicory</name>
    <dbReference type="NCBI Taxonomy" id="13427"/>
    <lineage>
        <taxon>Eukaryota</taxon>
        <taxon>Viridiplantae</taxon>
        <taxon>Streptophyta</taxon>
        <taxon>Embryophyta</taxon>
        <taxon>Tracheophyta</taxon>
        <taxon>Spermatophyta</taxon>
        <taxon>Magnoliopsida</taxon>
        <taxon>eudicotyledons</taxon>
        <taxon>Gunneridae</taxon>
        <taxon>Pentapetalae</taxon>
        <taxon>asterids</taxon>
        <taxon>campanulids</taxon>
        <taxon>Asterales</taxon>
        <taxon>Asteraceae</taxon>
        <taxon>Cichorioideae</taxon>
        <taxon>Cichorieae</taxon>
        <taxon>Cichoriinae</taxon>
        <taxon>Cichorium</taxon>
    </lineage>
</organism>